<dbReference type="Proteomes" id="UP000799440">
    <property type="component" value="Unassembled WGS sequence"/>
</dbReference>
<proteinExistence type="predicted"/>
<dbReference type="EMBL" id="MU006579">
    <property type="protein sequence ID" value="KAF2746169.1"/>
    <property type="molecule type" value="Genomic_DNA"/>
</dbReference>
<keyword evidence="2" id="KW-0812">Transmembrane</keyword>
<reference evidence="3" key="1">
    <citation type="journal article" date="2020" name="Stud. Mycol.">
        <title>101 Dothideomycetes genomes: a test case for predicting lifestyles and emergence of pathogens.</title>
        <authorList>
            <person name="Haridas S."/>
            <person name="Albert R."/>
            <person name="Binder M."/>
            <person name="Bloem J."/>
            <person name="Labutti K."/>
            <person name="Salamov A."/>
            <person name="Andreopoulos B."/>
            <person name="Baker S."/>
            <person name="Barry K."/>
            <person name="Bills G."/>
            <person name="Bluhm B."/>
            <person name="Cannon C."/>
            <person name="Castanera R."/>
            <person name="Culley D."/>
            <person name="Daum C."/>
            <person name="Ezra D."/>
            <person name="Gonzalez J."/>
            <person name="Henrissat B."/>
            <person name="Kuo A."/>
            <person name="Liang C."/>
            <person name="Lipzen A."/>
            <person name="Lutzoni F."/>
            <person name="Magnuson J."/>
            <person name="Mondo S."/>
            <person name="Nolan M."/>
            <person name="Ohm R."/>
            <person name="Pangilinan J."/>
            <person name="Park H.-J."/>
            <person name="Ramirez L."/>
            <person name="Alfaro M."/>
            <person name="Sun H."/>
            <person name="Tritt A."/>
            <person name="Yoshinaga Y."/>
            <person name="Zwiers L.-H."/>
            <person name="Turgeon B."/>
            <person name="Goodwin S."/>
            <person name="Spatafora J."/>
            <person name="Crous P."/>
            <person name="Grigoriev I."/>
        </authorList>
    </citation>
    <scope>NUCLEOTIDE SEQUENCE</scope>
    <source>
        <strain evidence="3">CBS 119925</strain>
    </source>
</reference>
<feature type="transmembrane region" description="Helical" evidence="2">
    <location>
        <begin position="97"/>
        <end position="115"/>
    </location>
</feature>
<dbReference type="AlphaFoldDB" id="A0A6A6V8Z4"/>
<keyword evidence="2" id="KW-0472">Membrane</keyword>
<gene>
    <name evidence="3" type="ORF">M011DRAFT_100246</name>
</gene>
<name>A0A6A6V8Z4_9PLEO</name>
<organism evidence="3 4">
    <name type="scientific">Sporormia fimetaria CBS 119925</name>
    <dbReference type="NCBI Taxonomy" id="1340428"/>
    <lineage>
        <taxon>Eukaryota</taxon>
        <taxon>Fungi</taxon>
        <taxon>Dikarya</taxon>
        <taxon>Ascomycota</taxon>
        <taxon>Pezizomycotina</taxon>
        <taxon>Dothideomycetes</taxon>
        <taxon>Pleosporomycetidae</taxon>
        <taxon>Pleosporales</taxon>
        <taxon>Sporormiaceae</taxon>
        <taxon>Sporormia</taxon>
    </lineage>
</organism>
<accession>A0A6A6V8Z4</accession>
<feature type="region of interest" description="Disordered" evidence="1">
    <location>
        <begin position="69"/>
        <end position="89"/>
    </location>
</feature>
<keyword evidence="4" id="KW-1185">Reference proteome</keyword>
<evidence type="ECO:0000313" key="3">
    <source>
        <dbReference type="EMBL" id="KAF2746169.1"/>
    </source>
</evidence>
<sequence length="158" mass="18780">MPFAQDRWECTSGLHLQHLRRYARLTSSTSTYARLTSPTAAISISRLEQRTKTAPVSFLFQSQSLKPQHQQYHHHPKQTPPNMPRQPLTSHQPLTTLYTLLLLSLSPFYFLFLTLKYTLPFLRPHPNWTLRTSLVLWRFCRRMFETSHERWPRSTETE</sequence>
<keyword evidence="2" id="KW-1133">Transmembrane helix</keyword>
<evidence type="ECO:0000313" key="4">
    <source>
        <dbReference type="Proteomes" id="UP000799440"/>
    </source>
</evidence>
<evidence type="ECO:0000256" key="2">
    <source>
        <dbReference type="SAM" id="Phobius"/>
    </source>
</evidence>
<protein>
    <submittedName>
        <fullName evidence="3">Uncharacterized protein</fullName>
    </submittedName>
</protein>
<evidence type="ECO:0000256" key="1">
    <source>
        <dbReference type="SAM" id="MobiDB-lite"/>
    </source>
</evidence>